<gene>
    <name evidence="1" type="ORF">C3743_15340</name>
</gene>
<dbReference type="AlphaFoldDB" id="A0A2S5DRF5"/>
<evidence type="ECO:0000313" key="1">
    <source>
        <dbReference type="EMBL" id="POZ81689.1"/>
    </source>
</evidence>
<protein>
    <recommendedName>
        <fullName evidence="3">Terminase</fullName>
    </recommendedName>
</protein>
<accession>A0A2S5DRF5</accession>
<dbReference type="RefSeq" id="WP_089460802.1">
    <property type="nucleotide sequence ID" value="NZ_CM009575.1"/>
</dbReference>
<reference evidence="1 2" key="1">
    <citation type="submission" date="2018-01" db="EMBL/GenBank/DDBJ databases">
        <title>Successful Treatment of Persistent Burkholderia cepacia Bacteremia with Ceftazidime-Avibactam.</title>
        <authorList>
            <person name="Tamma P."/>
            <person name="Fan Y."/>
            <person name="Bergman Y."/>
            <person name="Sick-Samuels A."/>
            <person name="Hsu A."/>
            <person name="Timp W."/>
            <person name="Simner P."/>
        </authorList>
    </citation>
    <scope>NUCLEOTIDE SEQUENCE [LARGE SCALE GENOMIC DNA]</scope>
    <source>
        <strain evidence="1 2">170816</strain>
    </source>
</reference>
<dbReference type="EMBL" id="PQVP01000002">
    <property type="protein sequence ID" value="POZ81689.1"/>
    <property type="molecule type" value="Genomic_DNA"/>
</dbReference>
<dbReference type="Proteomes" id="UP000238655">
    <property type="component" value="Chromosome 1"/>
</dbReference>
<name>A0A2S5DRF5_9BURK</name>
<organism evidence="1 2">
    <name type="scientific">Burkholderia contaminans</name>
    <dbReference type="NCBI Taxonomy" id="488447"/>
    <lineage>
        <taxon>Bacteria</taxon>
        <taxon>Pseudomonadati</taxon>
        <taxon>Pseudomonadota</taxon>
        <taxon>Betaproteobacteria</taxon>
        <taxon>Burkholderiales</taxon>
        <taxon>Burkholderiaceae</taxon>
        <taxon>Burkholderia</taxon>
        <taxon>Burkholderia cepacia complex</taxon>
    </lineage>
</organism>
<evidence type="ECO:0000313" key="2">
    <source>
        <dbReference type="Proteomes" id="UP000238655"/>
    </source>
</evidence>
<evidence type="ECO:0008006" key="3">
    <source>
        <dbReference type="Google" id="ProtNLM"/>
    </source>
</evidence>
<proteinExistence type="predicted"/>
<sequence length="538" mass="60654">MGAREFTIADVQEARRELARRSLPDFACLVDIPTVPLTDAEDEDRFSVMRLGSLAAHHQLLCEKLQGIDDGTIPNLMVLMPPGSAKSTYSDIVFIPWFMARKVRRNVILASYATEIAMKQGRRARQLVRSESFARLIDVGLMGDNRAAHQWTLTNGSEFMAGGLLSGLTGNRGALGVLDDPIAGRAEAESETIRKRTWEAYVDDFCSRLIPGAPQVLIQTRWHEDDVAGRILPEGWDGESGWIDGRDGRRWYVICLPAIADRLDDPLGRQIGETLWPEWFSLAHWEPFKKNPRTWSSLYQQKPAPAEGTYFQRGWFRRYRHGNLPARLNYYITSDHAPAGKSSSDFACVRVWGVDAQSNVYMVDGFREQMTMDKLTAEIVGNVEAAKRREIEPKDRRTGLIRKYRPLAWFPEDDNNWKSVEGFVTAAMRMEKQFVRIEPITPHGADKLIKAQSYQGMASSRCVWIPEGPEGDDVIEQYVKFPSGKNDDEVDAGSLIGRAIADAHPAVVPVKADPKPVDRWDRAFNKLDSDAEGSWRTA</sequence>
<comment type="caution">
    <text evidence="1">The sequence shown here is derived from an EMBL/GenBank/DDBJ whole genome shotgun (WGS) entry which is preliminary data.</text>
</comment>